<protein>
    <recommendedName>
        <fullName evidence="7">Helix-turn-helix conjugative transposon-like domain-containing protein</fullName>
    </recommendedName>
</protein>
<proteinExistence type="predicted"/>
<reference evidence="3 5" key="3">
    <citation type="submission" date="2017-11" db="EMBL/GenBank/DDBJ databases">
        <title>Bacterial isolate from king chilli rhizosphere.</title>
        <authorList>
            <person name="Takhelmayum P."/>
            <person name="Sarangthem I."/>
        </authorList>
    </citation>
    <scope>NUCLEOTIDE SEQUENCE [LARGE SCALE GENOMIC DNA]</scope>
    <source>
        <strain evidence="3">T26</strain>
        <strain evidence="5">t26</strain>
    </source>
</reference>
<dbReference type="OrthoDB" id="2658921at2"/>
<dbReference type="EMBL" id="PHQY01000689">
    <property type="protein sequence ID" value="PJO40966.1"/>
    <property type="molecule type" value="Genomic_DNA"/>
</dbReference>
<dbReference type="AlphaFoldDB" id="A0A0K9F279"/>
<dbReference type="GeneID" id="96601255"/>
<gene>
    <name evidence="1" type="ORF">ACZ11_23965</name>
    <name evidence="3" type="ORF">CWD94_25330</name>
    <name evidence="2" type="ORF">M5W82_08575</name>
</gene>
<dbReference type="Proteomes" id="UP000037326">
    <property type="component" value="Unassembled WGS sequence"/>
</dbReference>
<sequence>MVNLGDQHNEETLTIIENFIPKIKHCLHNTDYQEREDLEQEIKLKIIEKLATVRFQDAPSFWDFFS</sequence>
<dbReference type="NCBIfam" id="NF010682">
    <property type="entry name" value="PRK14082.1"/>
    <property type="match status" value="1"/>
</dbReference>
<evidence type="ECO:0000313" key="1">
    <source>
        <dbReference type="EMBL" id="KMY28291.1"/>
    </source>
</evidence>
<reference evidence="1" key="1">
    <citation type="submission" date="2015-07" db="EMBL/GenBank/DDBJ databases">
        <title>MeaNS - Measles Nucleotide Surveillance Program.</title>
        <authorList>
            <person name="Tran T."/>
            <person name="Druce J."/>
        </authorList>
    </citation>
    <scope>NUCLEOTIDE SEQUENCE</scope>
    <source>
        <strain evidence="1">DSM 23493</strain>
    </source>
</reference>
<evidence type="ECO:0000313" key="5">
    <source>
        <dbReference type="Proteomes" id="UP000232101"/>
    </source>
</evidence>
<evidence type="ECO:0000313" key="2">
    <source>
        <dbReference type="EMBL" id="MCY9547007.1"/>
    </source>
</evidence>
<evidence type="ECO:0000313" key="6">
    <source>
        <dbReference type="Proteomes" id="UP001527052"/>
    </source>
</evidence>
<dbReference type="RefSeq" id="WP_049669046.1">
    <property type="nucleotide sequence ID" value="NZ_CP189807.1"/>
</dbReference>
<reference evidence="2 6" key="4">
    <citation type="submission" date="2022-05" db="EMBL/GenBank/DDBJ databases">
        <title>Genome Sequencing of Bee-Associated Microbes.</title>
        <authorList>
            <person name="Dunlap C."/>
        </authorList>
    </citation>
    <scope>NUCLEOTIDE SEQUENCE [LARGE SCALE GENOMIC DNA]</scope>
    <source>
        <strain evidence="2 6">NRRL BD-083</strain>
    </source>
</reference>
<keyword evidence="6" id="KW-1185">Reference proteome</keyword>
<organism evidence="1 4">
    <name type="scientific">Lysinibacillus xylanilyticus</name>
    <dbReference type="NCBI Taxonomy" id="582475"/>
    <lineage>
        <taxon>Bacteria</taxon>
        <taxon>Bacillati</taxon>
        <taxon>Bacillota</taxon>
        <taxon>Bacilli</taxon>
        <taxon>Bacillales</taxon>
        <taxon>Bacillaceae</taxon>
        <taxon>Lysinibacillus</taxon>
    </lineage>
</organism>
<accession>A0A0K9F279</accession>
<evidence type="ECO:0008006" key="7">
    <source>
        <dbReference type="Google" id="ProtNLM"/>
    </source>
</evidence>
<evidence type="ECO:0000313" key="4">
    <source>
        <dbReference type="Proteomes" id="UP000037326"/>
    </source>
</evidence>
<reference evidence="4" key="2">
    <citation type="submission" date="2015-07" db="EMBL/GenBank/DDBJ databases">
        <authorList>
            <consortium name="Consortium for Microbial Forensics and Genomics (microFORGE)"/>
            <person name="Knight B.M."/>
            <person name="Roberts D.P."/>
            <person name="Lin D."/>
            <person name="Hari K."/>
            <person name="Fletcher J."/>
            <person name="Melcher U."/>
            <person name="Blagden T."/>
            <person name="Winegar R.A."/>
        </authorList>
    </citation>
    <scope>NUCLEOTIDE SEQUENCE [LARGE SCALE GENOMIC DNA]</scope>
    <source>
        <strain evidence="4">DSM 23493</strain>
    </source>
</reference>
<evidence type="ECO:0000313" key="3">
    <source>
        <dbReference type="EMBL" id="PJO40966.1"/>
    </source>
</evidence>
<dbReference type="EMBL" id="JAMDLZ010000014">
    <property type="protein sequence ID" value="MCY9547007.1"/>
    <property type="molecule type" value="Genomic_DNA"/>
</dbReference>
<name>A0A0K9F279_9BACI</name>
<dbReference type="PATRIC" id="fig|582475.4.peg.4757"/>
<comment type="caution">
    <text evidence="1">The sequence shown here is derived from an EMBL/GenBank/DDBJ whole genome shotgun (WGS) entry which is preliminary data.</text>
</comment>
<dbReference type="EMBL" id="LFXJ01000013">
    <property type="protein sequence ID" value="KMY28291.1"/>
    <property type="molecule type" value="Genomic_DNA"/>
</dbReference>
<dbReference type="Proteomes" id="UP001527052">
    <property type="component" value="Unassembled WGS sequence"/>
</dbReference>
<dbReference type="Proteomes" id="UP000232101">
    <property type="component" value="Unassembled WGS sequence"/>
</dbReference>